<gene>
    <name evidence="1" type="ORF">OKIOD_LOCUS3853</name>
</gene>
<dbReference type="EMBL" id="OU015568">
    <property type="protein sequence ID" value="CAG5089663.1"/>
    <property type="molecule type" value="Genomic_DNA"/>
</dbReference>
<evidence type="ECO:0000313" key="1">
    <source>
        <dbReference type="EMBL" id="CAG5089663.1"/>
    </source>
</evidence>
<keyword evidence="2" id="KW-1185">Reference proteome</keyword>
<name>A0ABN7RZG4_OIKDI</name>
<dbReference type="Proteomes" id="UP001158576">
    <property type="component" value="Chromosome PAR"/>
</dbReference>
<protein>
    <submittedName>
        <fullName evidence="1">Oidioi.mRNA.OKI2018_I69.PAR.g12295.t1.cds</fullName>
    </submittedName>
</protein>
<accession>A0ABN7RZG4</accession>
<evidence type="ECO:0000313" key="2">
    <source>
        <dbReference type="Proteomes" id="UP001158576"/>
    </source>
</evidence>
<organism evidence="1 2">
    <name type="scientific">Oikopleura dioica</name>
    <name type="common">Tunicate</name>
    <dbReference type="NCBI Taxonomy" id="34765"/>
    <lineage>
        <taxon>Eukaryota</taxon>
        <taxon>Metazoa</taxon>
        <taxon>Chordata</taxon>
        <taxon>Tunicata</taxon>
        <taxon>Appendicularia</taxon>
        <taxon>Copelata</taxon>
        <taxon>Oikopleuridae</taxon>
        <taxon>Oikopleura</taxon>
    </lineage>
</organism>
<proteinExistence type="predicted"/>
<reference evidence="1 2" key="1">
    <citation type="submission" date="2021-04" db="EMBL/GenBank/DDBJ databases">
        <authorList>
            <person name="Bliznina A."/>
        </authorList>
    </citation>
    <scope>NUCLEOTIDE SEQUENCE [LARGE SCALE GENOMIC DNA]</scope>
</reference>
<sequence>MRAIDNPDDEIQEPCRRLCFEAFQHLSPADKIRATGEMQKMYQNGLSAKHFRFLICETFDGMRTEGCRKTLMKLLFTDVGVQACKALKSYKAPSERDLNELVINAKDNAIHIMRTIELAANYEETQKFARDTILDAIHLFSRDVLAILKMMGSLPYIIVGTCIPILRDYQKEYEEAGYTMLVYGGFLKLYTRYYVNSGDKLPVCCGDESFFLQTCTLLMTERPEIEDRLRNDTSLMRVIDKNSSVDKMQDLIMDCLRAILDNSLLTQDCFAFWFPVSYAHKLVVNADDPSKKTRERALKTILATAKHNDSLEFYKGVNNFNQIWSGPGFTDIREQICQRFAALPSFEKIYGKEIAKVWRGSIERSIPDPRVATDYDFIC</sequence>